<reference evidence="4 5" key="1">
    <citation type="submission" date="2009-02" db="EMBL/GenBank/DDBJ databases">
        <title>The Genome Sequence of Oxalobacter formigenes OXCC13.</title>
        <authorList>
            <consortium name="The Broad Institute Genome Sequencing Platform"/>
            <person name="Ward D."/>
            <person name="Young S.K."/>
            <person name="Kodira C.D."/>
            <person name="Zeng Q."/>
            <person name="Koehrsen M."/>
            <person name="Alvarado L."/>
            <person name="Berlin A."/>
            <person name="Borenstein D."/>
            <person name="Chen Z."/>
            <person name="Engels R."/>
            <person name="Freedman E."/>
            <person name="Gellesch M."/>
            <person name="Goldberg J."/>
            <person name="Griggs A."/>
            <person name="Gujja S."/>
            <person name="Heiman D."/>
            <person name="Hepburn T."/>
            <person name="Howarth C."/>
            <person name="Jen D."/>
            <person name="Larson L."/>
            <person name="Lewis B."/>
            <person name="Mehta T."/>
            <person name="Park D."/>
            <person name="Pearson M."/>
            <person name="Roberts A."/>
            <person name="Saif S."/>
            <person name="Shea T."/>
            <person name="Shenoy N."/>
            <person name="Sisk P."/>
            <person name="Stolte C."/>
            <person name="Sykes S."/>
            <person name="Walk T."/>
            <person name="White J."/>
            <person name="Yandava C."/>
            <person name="Allison M.J."/>
            <person name="Lander E."/>
            <person name="Nusbaum C."/>
            <person name="Galagan J."/>
            <person name="Birren B."/>
        </authorList>
    </citation>
    <scope>NUCLEOTIDE SEQUENCE [LARGE SCALE GENOMIC DNA]</scope>
    <source>
        <strain evidence="4 5">OXCC13</strain>
    </source>
</reference>
<dbReference type="CDD" id="cd02440">
    <property type="entry name" value="AdoMet_MTases"/>
    <property type="match status" value="1"/>
</dbReference>
<comment type="similarity">
    <text evidence="1">Belongs to the methyltransferase superfamily. L-isoaspartyl/D-aspartyl protein methyltransferase family.</text>
</comment>
<sequence length="217" mass="24576">MQEARINMIENQLRAGGVHVKEVFDAVSAIRREEFVPSEYRQYAFADMEIPLPYAQNMLTPLSEALVLQETGLRKDDTVLEIGTGSGYMAALLSHQSRHVTTVEIEEGLKQQAQDNLDRYGIKNVQVIHDNGFLIERYARDRLFDVIVFSGSVSNIPETFKDKLADNGRMIVFYGTEPCVQAIFLQKNSAMDIKTGILFQTSVKPLKEQPGRSPFRF</sequence>
<keyword evidence="5" id="KW-1185">Reference proteome</keyword>
<dbReference type="GO" id="GO:0005737">
    <property type="term" value="C:cytoplasm"/>
    <property type="evidence" value="ECO:0007669"/>
    <property type="project" value="TreeGrafter"/>
</dbReference>
<dbReference type="GO" id="GO:0004719">
    <property type="term" value="F:protein-L-isoaspartate (D-aspartate) O-methyltransferase activity"/>
    <property type="evidence" value="ECO:0007669"/>
    <property type="project" value="InterPro"/>
</dbReference>
<dbReference type="eggNOG" id="COG2518">
    <property type="taxonomic scope" value="Bacteria"/>
</dbReference>
<dbReference type="EMBL" id="GG658170">
    <property type="protein sequence ID" value="EEO28982.1"/>
    <property type="molecule type" value="Genomic_DNA"/>
</dbReference>
<evidence type="ECO:0000313" key="5">
    <source>
        <dbReference type="Proteomes" id="UP000005089"/>
    </source>
</evidence>
<accession>C3XCX3</accession>
<dbReference type="Proteomes" id="UP000005089">
    <property type="component" value="Unassembled WGS sequence"/>
</dbReference>
<dbReference type="InterPro" id="IPR029063">
    <property type="entry name" value="SAM-dependent_MTases_sf"/>
</dbReference>
<dbReference type="Gene3D" id="3.40.50.150">
    <property type="entry name" value="Vaccinia Virus protein VP39"/>
    <property type="match status" value="1"/>
</dbReference>
<gene>
    <name evidence="4" type="ORF">OFBG_00010</name>
</gene>
<dbReference type="RefSeq" id="WP_005879164.1">
    <property type="nucleotide sequence ID" value="NZ_GG658170.1"/>
</dbReference>
<protein>
    <recommendedName>
        <fullName evidence="2">Protein-L-isoaspartate O-methyltransferase</fullName>
    </recommendedName>
    <alternativeName>
        <fullName evidence="3">Protein L-isoaspartyl methyltransferase</fullName>
    </alternativeName>
</protein>
<dbReference type="PANTHER" id="PTHR11579:SF18">
    <property type="entry name" value="PROTEIN-L-ISOASPARTATE O-METHYLTRANSFERASE"/>
    <property type="match status" value="1"/>
</dbReference>
<dbReference type="OrthoDB" id="9810066at2"/>
<dbReference type="HOGENOM" id="CLU_055432_2_1_4"/>
<dbReference type="Pfam" id="PF01135">
    <property type="entry name" value="PCMT"/>
    <property type="match status" value="1"/>
</dbReference>
<name>C3XCX3_OXAFO</name>
<dbReference type="SUPFAM" id="SSF53335">
    <property type="entry name" value="S-adenosyl-L-methionine-dependent methyltransferases"/>
    <property type="match status" value="1"/>
</dbReference>
<proteinExistence type="inferred from homology"/>
<evidence type="ECO:0000256" key="1">
    <source>
        <dbReference type="ARBA" id="ARBA00005369"/>
    </source>
</evidence>
<evidence type="ECO:0000256" key="3">
    <source>
        <dbReference type="ARBA" id="ARBA00030757"/>
    </source>
</evidence>
<evidence type="ECO:0000256" key="2">
    <source>
        <dbReference type="ARBA" id="ARBA00013346"/>
    </source>
</evidence>
<organism evidence="4 5">
    <name type="scientific">Oxalobacter formigenes OXCC13</name>
    <dbReference type="NCBI Taxonomy" id="556269"/>
    <lineage>
        <taxon>Bacteria</taxon>
        <taxon>Pseudomonadati</taxon>
        <taxon>Pseudomonadota</taxon>
        <taxon>Betaproteobacteria</taxon>
        <taxon>Burkholderiales</taxon>
        <taxon>Oxalobacteraceae</taxon>
        <taxon>Oxalobacter</taxon>
    </lineage>
</organism>
<dbReference type="PANTHER" id="PTHR11579">
    <property type="entry name" value="PROTEIN-L-ISOASPARTATE O-METHYLTRANSFERASE"/>
    <property type="match status" value="1"/>
</dbReference>
<dbReference type="STRING" id="847.BRW83_2280"/>
<dbReference type="InterPro" id="IPR000682">
    <property type="entry name" value="PCMT"/>
</dbReference>
<dbReference type="AlphaFoldDB" id="C3XCX3"/>
<evidence type="ECO:0000313" key="4">
    <source>
        <dbReference type="EMBL" id="EEO28982.1"/>
    </source>
</evidence>